<keyword evidence="1" id="KW-0732">Signal</keyword>
<proteinExistence type="predicted"/>
<accession>A0A1H7MCU2</accession>
<gene>
    <name evidence="2" type="ORF">SAMN04515666_102802</name>
</gene>
<evidence type="ECO:0000313" key="2">
    <source>
        <dbReference type="EMBL" id="SEL08718.1"/>
    </source>
</evidence>
<feature type="signal peptide" evidence="1">
    <location>
        <begin position="1"/>
        <end position="21"/>
    </location>
</feature>
<keyword evidence="3" id="KW-1185">Reference proteome</keyword>
<dbReference type="Proteomes" id="UP000199664">
    <property type="component" value="Unassembled WGS sequence"/>
</dbReference>
<protein>
    <submittedName>
        <fullName evidence="2">Uncharacterized protein</fullName>
    </submittedName>
</protein>
<sequence>MKKLLLASVAVLALGAVPAAADTAQIFGNASAKVLTPDANKKVVGKGYYADYYGYYGYYYSYYANYYAYYGYVYSNADYYYNAYYYSYYATQYLYNAYYYQYYNV</sequence>
<dbReference type="RefSeq" id="WP_091832209.1">
    <property type="nucleotide sequence ID" value="NZ_FOAN01000002.1"/>
</dbReference>
<dbReference type="AlphaFoldDB" id="A0A1H7MCU2"/>
<dbReference type="EMBL" id="FOAN01000002">
    <property type="protein sequence ID" value="SEL08718.1"/>
    <property type="molecule type" value="Genomic_DNA"/>
</dbReference>
<name>A0A1H7MCU2_9HYPH</name>
<evidence type="ECO:0000256" key="1">
    <source>
        <dbReference type="SAM" id="SignalP"/>
    </source>
</evidence>
<reference evidence="3" key="1">
    <citation type="submission" date="2016-10" db="EMBL/GenBank/DDBJ databases">
        <authorList>
            <person name="Varghese N."/>
            <person name="Submissions S."/>
        </authorList>
    </citation>
    <scope>NUCLEOTIDE SEQUENCE [LARGE SCALE GENOMIC DNA]</scope>
    <source>
        <strain evidence="3">LMG 26383,CCUG 61248,R- 45681</strain>
    </source>
</reference>
<organism evidence="2 3">
    <name type="scientific">Bosea lupini</name>
    <dbReference type="NCBI Taxonomy" id="1036779"/>
    <lineage>
        <taxon>Bacteria</taxon>
        <taxon>Pseudomonadati</taxon>
        <taxon>Pseudomonadota</taxon>
        <taxon>Alphaproteobacteria</taxon>
        <taxon>Hyphomicrobiales</taxon>
        <taxon>Boseaceae</taxon>
        <taxon>Bosea</taxon>
    </lineage>
</organism>
<dbReference type="STRING" id="1036779.SAMN04515666_102802"/>
<evidence type="ECO:0000313" key="3">
    <source>
        <dbReference type="Proteomes" id="UP000199664"/>
    </source>
</evidence>
<feature type="chain" id="PRO_5011434289" evidence="1">
    <location>
        <begin position="22"/>
        <end position="105"/>
    </location>
</feature>